<protein>
    <recommendedName>
        <fullName evidence="3">DUF429 domain-containing protein</fullName>
    </recommendedName>
</protein>
<dbReference type="AlphaFoldDB" id="A0A1H8PK56"/>
<evidence type="ECO:0000313" key="2">
    <source>
        <dbReference type="Proteomes" id="UP000199126"/>
    </source>
</evidence>
<dbReference type="Pfam" id="PF04250">
    <property type="entry name" value="DUF429"/>
    <property type="match status" value="1"/>
</dbReference>
<dbReference type="Proteomes" id="UP000199126">
    <property type="component" value="Unassembled WGS sequence"/>
</dbReference>
<dbReference type="EMBL" id="FODV01000002">
    <property type="protein sequence ID" value="SEO42295.1"/>
    <property type="molecule type" value="Genomic_DNA"/>
</dbReference>
<proteinExistence type="predicted"/>
<organism evidence="1 2">
    <name type="scientific">Halogranum amylolyticum</name>
    <dbReference type="NCBI Taxonomy" id="660520"/>
    <lineage>
        <taxon>Archaea</taxon>
        <taxon>Methanobacteriati</taxon>
        <taxon>Methanobacteriota</taxon>
        <taxon>Stenosarchaea group</taxon>
        <taxon>Halobacteria</taxon>
        <taxon>Halobacteriales</taxon>
        <taxon>Haloferacaceae</taxon>
    </lineage>
</organism>
<dbReference type="OrthoDB" id="137783at2157"/>
<name>A0A1H8PK56_9EURY</name>
<sequence length="286" mass="30867">MNGFEPPSRVYGVDFRGGDDADDGVWVAEGVVDPACDGGEGFDGAGLRLVDCRPATERFDCPADREALLPALAAFLGRLGGDVVVGVDFPFGVPAPLVGADDWETFVHRFPSRFASPEEFSRRCVELAKLVDGGVETRLFRETDEPLSALPPYDPHLAARTFYGIRDVLRPLVTADLVQVHPMQSPDSTKPSLLEVYPAGTLEDLGLLHVTDETDGEGGRQRRESVRDGLVEYGVAVADDVRHRVDDGDDALDAVVAAVAAYRNTRDSGTLCATDGRRALEGYTYV</sequence>
<gene>
    <name evidence="1" type="ORF">SAMN04487948_102355</name>
</gene>
<reference evidence="2" key="1">
    <citation type="submission" date="2016-10" db="EMBL/GenBank/DDBJ databases">
        <authorList>
            <person name="Varghese N."/>
            <person name="Submissions S."/>
        </authorList>
    </citation>
    <scope>NUCLEOTIDE SEQUENCE [LARGE SCALE GENOMIC DNA]</scope>
    <source>
        <strain evidence="2">CGMCC 1.10121</strain>
    </source>
</reference>
<evidence type="ECO:0000313" key="1">
    <source>
        <dbReference type="EMBL" id="SEO42295.1"/>
    </source>
</evidence>
<accession>A0A1H8PK56</accession>
<dbReference type="InterPro" id="IPR007362">
    <property type="entry name" value="DUF429"/>
</dbReference>
<keyword evidence="2" id="KW-1185">Reference proteome</keyword>
<evidence type="ECO:0008006" key="3">
    <source>
        <dbReference type="Google" id="ProtNLM"/>
    </source>
</evidence>
<dbReference type="RefSeq" id="WP_089821594.1">
    <property type="nucleotide sequence ID" value="NZ_FODV01000002.1"/>
</dbReference>